<dbReference type="InterPro" id="IPR050971">
    <property type="entry name" value="Cadherin-domain_protein"/>
</dbReference>
<dbReference type="PANTHER" id="PTHR24025:SF23">
    <property type="entry name" value="NEURAL-CADHERIN"/>
    <property type="match status" value="1"/>
</dbReference>
<gene>
    <name evidence="10" type="primary">kug</name>
    <name evidence="10" type="ORF">CEXT_248441</name>
</gene>
<dbReference type="Proteomes" id="UP001054945">
    <property type="component" value="Unassembled WGS sequence"/>
</dbReference>
<evidence type="ECO:0000256" key="6">
    <source>
        <dbReference type="ARBA" id="ARBA00022989"/>
    </source>
</evidence>
<evidence type="ECO:0000259" key="9">
    <source>
        <dbReference type="PROSITE" id="PS50268"/>
    </source>
</evidence>
<feature type="domain" description="Cadherin" evidence="9">
    <location>
        <begin position="94"/>
        <end position="200"/>
    </location>
</feature>
<evidence type="ECO:0000256" key="3">
    <source>
        <dbReference type="ARBA" id="ARBA00022737"/>
    </source>
</evidence>
<keyword evidence="7" id="KW-0472">Membrane</keyword>
<dbReference type="Gene3D" id="2.60.40.60">
    <property type="entry name" value="Cadherins"/>
    <property type="match status" value="5"/>
</dbReference>
<organism evidence="10 11">
    <name type="scientific">Caerostris extrusa</name>
    <name type="common">Bark spider</name>
    <name type="synonym">Caerostris bankana</name>
    <dbReference type="NCBI Taxonomy" id="172846"/>
    <lineage>
        <taxon>Eukaryota</taxon>
        <taxon>Metazoa</taxon>
        <taxon>Ecdysozoa</taxon>
        <taxon>Arthropoda</taxon>
        <taxon>Chelicerata</taxon>
        <taxon>Arachnida</taxon>
        <taxon>Araneae</taxon>
        <taxon>Araneomorphae</taxon>
        <taxon>Entelegynae</taxon>
        <taxon>Araneoidea</taxon>
        <taxon>Araneidae</taxon>
        <taxon>Caerostris</taxon>
    </lineage>
</organism>
<accession>A0AAV4MHN0</accession>
<dbReference type="Pfam" id="PF00028">
    <property type="entry name" value="Cadherin"/>
    <property type="match status" value="2"/>
</dbReference>
<dbReference type="CDD" id="cd11304">
    <property type="entry name" value="Cadherin_repeat"/>
    <property type="match status" value="4"/>
</dbReference>
<dbReference type="PANTHER" id="PTHR24025">
    <property type="entry name" value="DESMOGLEIN FAMILY MEMBER"/>
    <property type="match status" value="1"/>
</dbReference>
<dbReference type="InterPro" id="IPR020894">
    <property type="entry name" value="Cadherin_CS"/>
</dbReference>
<keyword evidence="4 8" id="KW-0106">Calcium</keyword>
<evidence type="ECO:0000256" key="7">
    <source>
        <dbReference type="ARBA" id="ARBA00023136"/>
    </source>
</evidence>
<dbReference type="GO" id="GO:0005509">
    <property type="term" value="F:calcium ion binding"/>
    <property type="evidence" value="ECO:0007669"/>
    <property type="project" value="UniProtKB-UniRule"/>
</dbReference>
<dbReference type="GO" id="GO:0005886">
    <property type="term" value="C:plasma membrane"/>
    <property type="evidence" value="ECO:0007669"/>
    <property type="project" value="InterPro"/>
</dbReference>
<dbReference type="InterPro" id="IPR015919">
    <property type="entry name" value="Cadherin-like_sf"/>
</dbReference>
<feature type="domain" description="Cadherin" evidence="9">
    <location>
        <begin position="271"/>
        <end position="368"/>
    </location>
</feature>
<dbReference type="GO" id="GO:0007156">
    <property type="term" value="P:homophilic cell adhesion via plasma membrane adhesion molecules"/>
    <property type="evidence" value="ECO:0007669"/>
    <property type="project" value="InterPro"/>
</dbReference>
<dbReference type="FunFam" id="2.60.40.60:FF:000041">
    <property type="entry name" value="FAT atypical cadherin 1"/>
    <property type="match status" value="1"/>
</dbReference>
<proteinExistence type="predicted"/>
<dbReference type="AlphaFoldDB" id="A0AAV4MHN0"/>
<keyword evidence="2" id="KW-0812">Transmembrane</keyword>
<feature type="domain" description="Cadherin" evidence="9">
    <location>
        <begin position="213"/>
        <end position="270"/>
    </location>
</feature>
<comment type="subcellular location">
    <subcellularLocation>
        <location evidence="1">Membrane</location>
    </subcellularLocation>
</comment>
<keyword evidence="11" id="KW-1185">Reference proteome</keyword>
<feature type="domain" description="Cadherin" evidence="9">
    <location>
        <begin position="23"/>
        <end position="93"/>
    </location>
</feature>
<keyword evidence="3" id="KW-0677">Repeat</keyword>
<dbReference type="SUPFAM" id="SSF49313">
    <property type="entry name" value="Cadherin-like"/>
    <property type="match status" value="5"/>
</dbReference>
<evidence type="ECO:0000256" key="5">
    <source>
        <dbReference type="ARBA" id="ARBA00022889"/>
    </source>
</evidence>
<sequence length="461" mass="51711">MLQPCQKTIPCTSLWHFCKQKIPDGDKVWYSIVDGNTDNAFMIQTGIVSVARHLDWEKKSDYTLNISITDGVNIIYQQLPIKIINVNDHNPVFVKELYSADISENVPVGSVVLQLEASDVDEVDKNLLYSIYNSANPQSLKVFKIDSFSGKLSVSHPLDHESIKKHMLTVMVRDNGTPSRRSFARIVINVHDENDHHPEFFHPHLISNIGNAFSIDETLGLVLIAKPLNRQVMPEYFLLLRAADKGIPSLNSTVNVHIIVTVANNAPPKFEQKNYIVELHENEKPGKPLTAVIATSRSSVYYEIIDGNINDSFIINPTSGVLRSNAMLDFEVLKFYNLTIRATNMVGANSSTSVLVHVIDRNDNAPIFHQLEYRGQVIESDKIRSMVLVDGIKPLVVSAYDKDSEINSVLHYKIVEKSASAYLVLIQIQAPLELQRHLIMKRNPASLSVQAWDMGKASSEC</sequence>
<dbReference type="InterPro" id="IPR002126">
    <property type="entry name" value="Cadherin-like_dom"/>
</dbReference>
<evidence type="ECO:0000256" key="1">
    <source>
        <dbReference type="ARBA" id="ARBA00004370"/>
    </source>
</evidence>
<name>A0AAV4MHN0_CAEEX</name>
<keyword evidence="6" id="KW-1133">Transmembrane helix</keyword>
<dbReference type="PRINTS" id="PR00205">
    <property type="entry name" value="CADHERIN"/>
</dbReference>
<dbReference type="PROSITE" id="PS50268">
    <property type="entry name" value="CADHERIN_2"/>
    <property type="match status" value="4"/>
</dbReference>
<keyword evidence="5" id="KW-0130">Cell adhesion</keyword>
<comment type="caution">
    <text evidence="10">The sequence shown here is derived from an EMBL/GenBank/DDBJ whole genome shotgun (WGS) entry which is preliminary data.</text>
</comment>
<dbReference type="FunFam" id="2.60.40.60:FF:000051">
    <property type="entry name" value="FAT atypical cadherin 1"/>
    <property type="match status" value="1"/>
</dbReference>
<evidence type="ECO:0000313" key="11">
    <source>
        <dbReference type="Proteomes" id="UP001054945"/>
    </source>
</evidence>
<protein>
    <submittedName>
        <fullName evidence="10">Fat-like cadherin-related tumor suppressor homolog</fullName>
    </submittedName>
</protein>
<dbReference type="PROSITE" id="PS00232">
    <property type="entry name" value="CADHERIN_1"/>
    <property type="match status" value="2"/>
</dbReference>
<evidence type="ECO:0000313" key="10">
    <source>
        <dbReference type="EMBL" id="GIX70304.1"/>
    </source>
</evidence>
<dbReference type="SMART" id="SM00112">
    <property type="entry name" value="CA"/>
    <property type="match status" value="4"/>
</dbReference>
<evidence type="ECO:0000256" key="4">
    <source>
        <dbReference type="ARBA" id="ARBA00022837"/>
    </source>
</evidence>
<dbReference type="EMBL" id="BPLR01002129">
    <property type="protein sequence ID" value="GIX70304.1"/>
    <property type="molecule type" value="Genomic_DNA"/>
</dbReference>
<evidence type="ECO:0000256" key="8">
    <source>
        <dbReference type="PROSITE-ProRule" id="PRU00043"/>
    </source>
</evidence>
<dbReference type="GO" id="GO:0005911">
    <property type="term" value="C:cell-cell junction"/>
    <property type="evidence" value="ECO:0007669"/>
    <property type="project" value="TreeGrafter"/>
</dbReference>
<evidence type="ECO:0000256" key="2">
    <source>
        <dbReference type="ARBA" id="ARBA00022692"/>
    </source>
</evidence>
<reference evidence="10 11" key="1">
    <citation type="submission" date="2021-06" db="EMBL/GenBank/DDBJ databases">
        <title>Caerostris extrusa draft genome.</title>
        <authorList>
            <person name="Kono N."/>
            <person name="Arakawa K."/>
        </authorList>
    </citation>
    <scope>NUCLEOTIDE SEQUENCE [LARGE SCALE GENOMIC DNA]</scope>
</reference>